<keyword evidence="4 7" id="KW-1133">Transmembrane helix</keyword>
<feature type="transmembrane region" description="Helical" evidence="7">
    <location>
        <begin position="434"/>
        <end position="450"/>
    </location>
</feature>
<dbReference type="GO" id="GO:0022857">
    <property type="term" value="F:transmembrane transporter activity"/>
    <property type="evidence" value="ECO:0007669"/>
    <property type="project" value="InterPro"/>
</dbReference>
<gene>
    <name evidence="8" type="ORF">FNV43_RR11598</name>
</gene>
<dbReference type="InterPro" id="IPR036259">
    <property type="entry name" value="MFS_trans_sf"/>
</dbReference>
<dbReference type="OrthoDB" id="8904098at2759"/>
<organism evidence="8 9">
    <name type="scientific">Rhamnella rubrinervis</name>
    <dbReference type="NCBI Taxonomy" id="2594499"/>
    <lineage>
        <taxon>Eukaryota</taxon>
        <taxon>Viridiplantae</taxon>
        <taxon>Streptophyta</taxon>
        <taxon>Embryophyta</taxon>
        <taxon>Tracheophyta</taxon>
        <taxon>Spermatophyta</taxon>
        <taxon>Magnoliopsida</taxon>
        <taxon>eudicotyledons</taxon>
        <taxon>Gunneridae</taxon>
        <taxon>Pentapetalae</taxon>
        <taxon>rosids</taxon>
        <taxon>fabids</taxon>
        <taxon>Rosales</taxon>
        <taxon>Rhamnaceae</taxon>
        <taxon>rhamnoid group</taxon>
        <taxon>Rhamneae</taxon>
        <taxon>Rhamnella</taxon>
    </lineage>
</organism>
<evidence type="ECO:0000256" key="5">
    <source>
        <dbReference type="ARBA" id="ARBA00023136"/>
    </source>
</evidence>
<comment type="caution">
    <text evidence="8">The sequence shown here is derived from an EMBL/GenBank/DDBJ whole genome shotgun (WGS) entry which is preliminary data.</text>
</comment>
<feature type="transmembrane region" description="Helical" evidence="7">
    <location>
        <begin position="514"/>
        <end position="534"/>
    </location>
</feature>
<feature type="transmembrane region" description="Helical" evidence="7">
    <location>
        <begin position="260"/>
        <end position="280"/>
    </location>
</feature>
<dbReference type="AlphaFoldDB" id="A0A8K0MHF4"/>
<evidence type="ECO:0000313" key="8">
    <source>
        <dbReference type="EMBL" id="KAF3446419.1"/>
    </source>
</evidence>
<evidence type="ECO:0008006" key="10">
    <source>
        <dbReference type="Google" id="ProtNLM"/>
    </source>
</evidence>
<evidence type="ECO:0000256" key="1">
    <source>
        <dbReference type="ARBA" id="ARBA00004141"/>
    </source>
</evidence>
<dbReference type="Proteomes" id="UP000796880">
    <property type="component" value="Unassembled WGS sequence"/>
</dbReference>
<proteinExistence type="inferred from homology"/>
<comment type="similarity">
    <text evidence="2">Belongs to the major facilitator superfamily. Proton-dependent oligopeptide transporter (POT/PTR) (TC 2.A.17) family.</text>
</comment>
<protein>
    <recommendedName>
        <fullName evidence="10">Protein NRT1/ PTR FAMILY 1.2-like</fullName>
    </recommendedName>
</protein>
<sequence>MKLKKMPLLSSPQPRTKGGFKALPFIIANEALERLASQGLQPNMVLYLTQEFGLQAVGAATAINLWSAATNFMPVIGAFVADSYTGRFPMIAFGSVVSLLGMILLWVTTIDIPHEKPLCSGSNCTNISPSQGSASHLLYLLYFSFGLMAIGAGGIRSASVAFGADQIDKRGISTNSDANNSTDNIANNSTENNVNNSTENNVNNSTENNVNNSTDNNANNSALRKFFIWYYVAYTVSLLLGASFVVYIQERYGWKVGFGIPVLFMLLSAILFLLASRIYIKYMVSKNLIAGLVQVIVASFRNRSIKLSSSGMTQIHYYIEGSSMSRPTENLRCLNKACIIRDSQQNLTPNGTDVDRWSVCTVDQVEELKSLIRIMPIWSTAIFMSVMMSQGSITTIFSIVSMGLWVYLYIRVLIPLLSKIKGRPVSLNPKDRMGLGILFSCLSMCVAAIVEMNRRNIAIKEGYSDNPQAVVHMSAMWLVPQSMLMGFAEAFNFIAQIEFFYAELPRSMSSIASCLFTLGMSAGNLVASLIVNIVDDVTKRGNGVSWVATNINKGHYDYYCWLLAGLSFANLVYFGVCHKAYGPCRAERIKHSTLEDGVLSRES</sequence>
<reference evidence="8" key="1">
    <citation type="submission" date="2020-03" db="EMBL/GenBank/DDBJ databases">
        <title>A high-quality chromosome-level genome assembly of a woody plant with both climbing and erect habits, Rhamnella rubrinervis.</title>
        <authorList>
            <person name="Lu Z."/>
            <person name="Yang Y."/>
            <person name="Zhu X."/>
            <person name="Sun Y."/>
        </authorList>
    </citation>
    <scope>NUCLEOTIDE SEQUENCE</scope>
    <source>
        <strain evidence="8">BYM</strain>
        <tissue evidence="8">Leaf</tissue>
    </source>
</reference>
<comment type="subcellular location">
    <subcellularLocation>
        <location evidence="1">Membrane</location>
        <topology evidence="1">Multi-pass membrane protein</topology>
    </subcellularLocation>
</comment>
<dbReference type="EMBL" id="VOIH02000005">
    <property type="protein sequence ID" value="KAF3446419.1"/>
    <property type="molecule type" value="Genomic_DNA"/>
</dbReference>
<feature type="transmembrane region" description="Helical" evidence="7">
    <location>
        <begin position="228"/>
        <end position="248"/>
    </location>
</feature>
<evidence type="ECO:0000256" key="4">
    <source>
        <dbReference type="ARBA" id="ARBA00022989"/>
    </source>
</evidence>
<evidence type="ECO:0000313" key="9">
    <source>
        <dbReference type="Proteomes" id="UP000796880"/>
    </source>
</evidence>
<dbReference type="InterPro" id="IPR000109">
    <property type="entry name" value="POT_fam"/>
</dbReference>
<dbReference type="GO" id="GO:0016020">
    <property type="term" value="C:membrane"/>
    <property type="evidence" value="ECO:0007669"/>
    <property type="project" value="UniProtKB-SubCell"/>
</dbReference>
<keyword evidence="5 7" id="KW-0472">Membrane</keyword>
<feature type="transmembrane region" description="Helical" evidence="7">
    <location>
        <begin position="139"/>
        <end position="162"/>
    </location>
</feature>
<accession>A0A8K0MHF4</accession>
<name>A0A8K0MHF4_9ROSA</name>
<keyword evidence="3 7" id="KW-0812">Transmembrane</keyword>
<dbReference type="SUPFAM" id="SSF103473">
    <property type="entry name" value="MFS general substrate transporter"/>
    <property type="match status" value="2"/>
</dbReference>
<dbReference type="Pfam" id="PF00854">
    <property type="entry name" value="PTR2"/>
    <property type="match status" value="2"/>
</dbReference>
<dbReference type="PANTHER" id="PTHR11654">
    <property type="entry name" value="OLIGOPEPTIDE TRANSPORTER-RELATED"/>
    <property type="match status" value="1"/>
</dbReference>
<feature type="transmembrane region" description="Helical" evidence="7">
    <location>
        <begin position="556"/>
        <end position="576"/>
    </location>
</feature>
<feature type="region of interest" description="Disordered" evidence="6">
    <location>
        <begin position="173"/>
        <end position="216"/>
    </location>
</feature>
<evidence type="ECO:0000256" key="3">
    <source>
        <dbReference type="ARBA" id="ARBA00022692"/>
    </source>
</evidence>
<evidence type="ECO:0000256" key="6">
    <source>
        <dbReference type="SAM" id="MobiDB-lite"/>
    </source>
</evidence>
<evidence type="ECO:0000256" key="2">
    <source>
        <dbReference type="ARBA" id="ARBA00005982"/>
    </source>
</evidence>
<feature type="transmembrane region" description="Helical" evidence="7">
    <location>
        <begin position="395"/>
        <end position="414"/>
    </location>
</feature>
<keyword evidence="9" id="KW-1185">Reference proteome</keyword>
<evidence type="ECO:0000256" key="7">
    <source>
        <dbReference type="SAM" id="Phobius"/>
    </source>
</evidence>
<feature type="transmembrane region" description="Helical" evidence="7">
    <location>
        <begin position="88"/>
        <end position="107"/>
    </location>
</feature>
<feature type="transmembrane region" description="Helical" evidence="7">
    <location>
        <begin position="52"/>
        <end position="81"/>
    </location>
</feature>
<dbReference type="Gene3D" id="1.20.1250.20">
    <property type="entry name" value="MFS general substrate transporter like domains"/>
    <property type="match status" value="1"/>
</dbReference>